<sequence length="307" mass="35656">MRILHVVVAFAAIQTALSTDFLPIYVHTATWFVKGELPPNDLEQFLGLDQQQKPDLIVVTLQGLNHSTSKTAFKSVQNQWSSAIGTKLLRSGFVQITAVVSGTLGNFIYQIDKYKTFHIRDILNSTALSVDENPVPSALVTTIGWFGRRITIVNTKFTGKESEVETRFWEFYYIDMSRGLYFNDHVFWMGRLNFRVDKKAADAKKLIDANKLDDLLAHDQLKKGQRSYDVFIDWKEQKINFKPTYKFHQNSDEYNLDKTPSWPDRILYKTEGNRTLDELKYQSLNYKQFSQRPVMAQFSFNQPLKRK</sequence>
<dbReference type="OrthoDB" id="62798at2759"/>
<dbReference type="Proteomes" id="UP000494040">
    <property type="component" value="Unassembled WGS sequence"/>
</dbReference>
<proteinExistence type="predicted"/>
<feature type="chain" id="PRO_5035216927" description="Inositol polyphosphate-related phosphatase domain-containing protein" evidence="1">
    <location>
        <begin position="19"/>
        <end position="307"/>
    </location>
</feature>
<dbReference type="KEGG" id="clec:106663254"/>
<dbReference type="InterPro" id="IPR036691">
    <property type="entry name" value="Endo/exonu/phosph_ase_sf"/>
</dbReference>
<feature type="signal peptide" evidence="1">
    <location>
        <begin position="1"/>
        <end position="18"/>
    </location>
</feature>
<evidence type="ECO:0000313" key="3">
    <source>
        <dbReference type="EnsemblMetazoa" id="XP_014243435.1"/>
    </source>
</evidence>
<evidence type="ECO:0000313" key="4">
    <source>
        <dbReference type="Proteomes" id="UP000494040"/>
    </source>
</evidence>
<keyword evidence="1" id="KW-0732">Signal</keyword>
<dbReference type="GO" id="GO:0004439">
    <property type="term" value="F:phosphatidylinositol-4,5-bisphosphate 5-phosphatase activity"/>
    <property type="evidence" value="ECO:0007669"/>
    <property type="project" value="TreeGrafter"/>
</dbReference>
<accession>A0A8I6RGI9</accession>
<evidence type="ECO:0000256" key="1">
    <source>
        <dbReference type="SAM" id="SignalP"/>
    </source>
</evidence>
<dbReference type="GO" id="GO:0046856">
    <property type="term" value="P:phosphatidylinositol dephosphorylation"/>
    <property type="evidence" value="ECO:0007669"/>
    <property type="project" value="InterPro"/>
</dbReference>
<dbReference type="InterPro" id="IPR000300">
    <property type="entry name" value="IPPc"/>
</dbReference>
<dbReference type="InterPro" id="IPR046985">
    <property type="entry name" value="IP5"/>
</dbReference>
<dbReference type="Gene3D" id="3.60.10.10">
    <property type="entry name" value="Endonuclease/exonuclease/phosphatase"/>
    <property type="match status" value="1"/>
</dbReference>
<dbReference type="SUPFAM" id="SSF56219">
    <property type="entry name" value="DNase I-like"/>
    <property type="match status" value="1"/>
</dbReference>
<dbReference type="Pfam" id="PF22669">
    <property type="entry name" value="Exo_endo_phos2"/>
    <property type="match status" value="1"/>
</dbReference>
<evidence type="ECO:0000259" key="2">
    <source>
        <dbReference type="SMART" id="SM00128"/>
    </source>
</evidence>
<name>A0A8I6RGI9_CIMLE</name>
<dbReference type="PANTHER" id="PTHR11200">
    <property type="entry name" value="INOSITOL 5-PHOSPHATASE"/>
    <property type="match status" value="1"/>
</dbReference>
<feature type="domain" description="Inositol polyphosphate-related phosphatase" evidence="2">
    <location>
        <begin position="22"/>
        <end position="307"/>
    </location>
</feature>
<organism evidence="3 4">
    <name type="scientific">Cimex lectularius</name>
    <name type="common">Bed bug</name>
    <name type="synonym">Acanthia lectularia</name>
    <dbReference type="NCBI Taxonomy" id="79782"/>
    <lineage>
        <taxon>Eukaryota</taxon>
        <taxon>Metazoa</taxon>
        <taxon>Ecdysozoa</taxon>
        <taxon>Arthropoda</taxon>
        <taxon>Hexapoda</taxon>
        <taxon>Insecta</taxon>
        <taxon>Pterygota</taxon>
        <taxon>Neoptera</taxon>
        <taxon>Paraneoptera</taxon>
        <taxon>Hemiptera</taxon>
        <taxon>Heteroptera</taxon>
        <taxon>Panheteroptera</taxon>
        <taxon>Cimicomorpha</taxon>
        <taxon>Cimicidae</taxon>
        <taxon>Cimex</taxon>
    </lineage>
</organism>
<protein>
    <recommendedName>
        <fullName evidence="2">Inositol polyphosphate-related phosphatase domain-containing protein</fullName>
    </recommendedName>
</protein>
<keyword evidence="4" id="KW-1185">Reference proteome</keyword>
<dbReference type="SMART" id="SM00128">
    <property type="entry name" value="IPPc"/>
    <property type="match status" value="1"/>
</dbReference>
<dbReference type="AlphaFoldDB" id="A0A8I6RGI9"/>
<dbReference type="RefSeq" id="XP_014243435.1">
    <property type="nucleotide sequence ID" value="XM_014387949.2"/>
</dbReference>
<dbReference type="EnsemblMetazoa" id="XM_014387949.2">
    <property type="protein sequence ID" value="XP_014243435.1"/>
    <property type="gene ID" value="LOC106663254"/>
</dbReference>
<dbReference type="GeneID" id="106663254"/>
<reference evidence="3" key="1">
    <citation type="submission" date="2022-01" db="UniProtKB">
        <authorList>
            <consortium name="EnsemblMetazoa"/>
        </authorList>
    </citation>
    <scope>IDENTIFICATION</scope>
</reference>